<keyword evidence="2" id="KW-1185">Reference proteome</keyword>
<evidence type="ECO:0000313" key="2">
    <source>
        <dbReference type="Proteomes" id="UP000821845"/>
    </source>
</evidence>
<gene>
    <name evidence="1" type="ORF">HPB50_013878</name>
</gene>
<organism evidence="1 2">
    <name type="scientific">Hyalomma asiaticum</name>
    <name type="common">Tick</name>
    <dbReference type="NCBI Taxonomy" id="266040"/>
    <lineage>
        <taxon>Eukaryota</taxon>
        <taxon>Metazoa</taxon>
        <taxon>Ecdysozoa</taxon>
        <taxon>Arthropoda</taxon>
        <taxon>Chelicerata</taxon>
        <taxon>Arachnida</taxon>
        <taxon>Acari</taxon>
        <taxon>Parasitiformes</taxon>
        <taxon>Ixodida</taxon>
        <taxon>Ixodoidea</taxon>
        <taxon>Ixodidae</taxon>
        <taxon>Hyalomminae</taxon>
        <taxon>Hyalomma</taxon>
    </lineage>
</organism>
<dbReference type="Proteomes" id="UP000821845">
    <property type="component" value="Chromosome 9"/>
</dbReference>
<reference evidence="1" key="1">
    <citation type="submission" date="2020-05" db="EMBL/GenBank/DDBJ databases">
        <title>Large-scale comparative analyses of tick genomes elucidate their genetic diversity and vector capacities.</title>
        <authorList>
            <person name="Jia N."/>
            <person name="Wang J."/>
            <person name="Shi W."/>
            <person name="Du L."/>
            <person name="Sun Y."/>
            <person name="Zhan W."/>
            <person name="Jiang J."/>
            <person name="Wang Q."/>
            <person name="Zhang B."/>
            <person name="Ji P."/>
            <person name="Sakyi L.B."/>
            <person name="Cui X."/>
            <person name="Yuan T."/>
            <person name="Jiang B."/>
            <person name="Yang W."/>
            <person name="Lam T.T.-Y."/>
            <person name="Chang Q."/>
            <person name="Ding S."/>
            <person name="Wang X."/>
            <person name="Zhu J."/>
            <person name="Ruan X."/>
            <person name="Zhao L."/>
            <person name="Wei J."/>
            <person name="Que T."/>
            <person name="Du C."/>
            <person name="Cheng J."/>
            <person name="Dai P."/>
            <person name="Han X."/>
            <person name="Huang E."/>
            <person name="Gao Y."/>
            <person name="Liu J."/>
            <person name="Shao H."/>
            <person name="Ye R."/>
            <person name="Li L."/>
            <person name="Wei W."/>
            <person name="Wang X."/>
            <person name="Wang C."/>
            <person name="Yang T."/>
            <person name="Huo Q."/>
            <person name="Li W."/>
            <person name="Guo W."/>
            <person name="Chen H."/>
            <person name="Zhou L."/>
            <person name="Ni X."/>
            <person name="Tian J."/>
            <person name="Zhou Y."/>
            <person name="Sheng Y."/>
            <person name="Liu T."/>
            <person name="Pan Y."/>
            <person name="Xia L."/>
            <person name="Li J."/>
            <person name="Zhao F."/>
            <person name="Cao W."/>
        </authorList>
    </citation>
    <scope>NUCLEOTIDE SEQUENCE</scope>
    <source>
        <strain evidence="1">Hyas-2018</strain>
    </source>
</reference>
<accession>A0ACB7RJ73</accession>
<proteinExistence type="predicted"/>
<name>A0ACB7RJ73_HYAAI</name>
<protein>
    <submittedName>
        <fullName evidence="1">Uncharacterized protein</fullName>
    </submittedName>
</protein>
<evidence type="ECO:0000313" key="1">
    <source>
        <dbReference type="EMBL" id="KAH6922450.1"/>
    </source>
</evidence>
<sequence length="170" mass="19113">MRHSSDTCGQPNDIRATGAASSMSQLSGGRHKCAFCGKVFATQVHIHTGARPLHCHFVAWPTVRKDHLTGLKQKNASTRTRPFHCQLCPMMFKQQGHITQHLRVHNGDRPLQCRACQKGFTRKSTLTAHLHIHMGGKPYKCHLWNMAFPWRKSLADHQKSHRGTVATAPP</sequence>
<comment type="caution">
    <text evidence="1">The sequence shown here is derived from an EMBL/GenBank/DDBJ whole genome shotgun (WGS) entry which is preliminary data.</text>
</comment>
<dbReference type="EMBL" id="CM023489">
    <property type="protein sequence ID" value="KAH6922450.1"/>
    <property type="molecule type" value="Genomic_DNA"/>
</dbReference>